<dbReference type="NCBIfam" id="NF033521">
    <property type="entry name" value="lasso_leader_L3"/>
    <property type="match status" value="1"/>
</dbReference>
<gene>
    <name evidence="1" type="ORF">AB2U05_29965</name>
</gene>
<reference evidence="1" key="1">
    <citation type="submission" date="2024-07" db="EMBL/GenBank/DDBJ databases">
        <authorList>
            <person name="Yu S.T."/>
        </authorList>
    </citation>
    <scope>NUCLEOTIDE SEQUENCE</scope>
    <source>
        <strain evidence="1">Y1</strain>
    </source>
</reference>
<dbReference type="EMBL" id="CP163445">
    <property type="protein sequence ID" value="XDQ82413.1"/>
    <property type="molecule type" value="Genomic_DNA"/>
</dbReference>
<name>A0AB39TSX0_9ACTN</name>
<sequence length="49" mass="5445">MENTSVETLELQAYETPEVFEAGSFAEDTGALGLHGAEPFFPTLHTSWW</sequence>
<accession>A0AB39TSX0</accession>
<evidence type="ECO:0000313" key="1">
    <source>
        <dbReference type="EMBL" id="XDQ82413.1"/>
    </source>
</evidence>
<dbReference type="InterPro" id="IPR046015">
    <property type="entry name" value="DUF5972"/>
</dbReference>
<dbReference type="Pfam" id="PF19397">
    <property type="entry name" value="DUF5972"/>
    <property type="match status" value="1"/>
</dbReference>
<dbReference type="AlphaFoldDB" id="A0AB39TSX0"/>
<organism evidence="1">
    <name type="scientific">Streptomyces sp. Y1</name>
    <dbReference type="NCBI Taxonomy" id="3238634"/>
    <lineage>
        <taxon>Bacteria</taxon>
        <taxon>Bacillati</taxon>
        <taxon>Actinomycetota</taxon>
        <taxon>Actinomycetes</taxon>
        <taxon>Kitasatosporales</taxon>
        <taxon>Streptomycetaceae</taxon>
        <taxon>Streptomyces</taxon>
    </lineage>
</organism>
<dbReference type="RefSeq" id="WP_107073100.1">
    <property type="nucleotide sequence ID" value="NZ_CP163445.1"/>
</dbReference>
<protein>
    <submittedName>
        <fullName evidence="1">Keywimysin-related RiPP</fullName>
    </submittedName>
</protein>
<proteinExistence type="predicted"/>